<gene>
    <name evidence="2" type="ORF">KI809_02005</name>
</gene>
<evidence type="ECO:0000313" key="3">
    <source>
        <dbReference type="Proteomes" id="UP000811899"/>
    </source>
</evidence>
<dbReference type="InterPro" id="IPR018771">
    <property type="entry name" value="PocR_dom"/>
</dbReference>
<evidence type="ECO:0000313" key="2">
    <source>
        <dbReference type="EMBL" id="MBT0663061.1"/>
    </source>
</evidence>
<dbReference type="RefSeq" id="WP_214169836.1">
    <property type="nucleotide sequence ID" value="NZ_JAHCVJ010000001.1"/>
</dbReference>
<keyword evidence="3" id="KW-1185">Reference proteome</keyword>
<reference evidence="2 3" key="1">
    <citation type="submission" date="2021-05" db="EMBL/GenBank/DDBJ databases">
        <title>The draft genome of Geobacter pelophilus DSM 12255.</title>
        <authorList>
            <person name="Xu Z."/>
            <person name="Masuda Y."/>
            <person name="Itoh H."/>
            <person name="Senoo K."/>
        </authorList>
    </citation>
    <scope>NUCLEOTIDE SEQUENCE [LARGE SCALE GENOMIC DNA]</scope>
    <source>
        <strain evidence="2 3">DSM 12255</strain>
    </source>
</reference>
<feature type="domain" description="PocR" evidence="1">
    <location>
        <begin position="7"/>
        <end position="57"/>
    </location>
</feature>
<proteinExistence type="predicted"/>
<accession>A0AAW4KWU3</accession>
<organism evidence="2 3">
    <name type="scientific">Geoanaerobacter pelophilus</name>
    <dbReference type="NCBI Taxonomy" id="60036"/>
    <lineage>
        <taxon>Bacteria</taxon>
        <taxon>Pseudomonadati</taxon>
        <taxon>Thermodesulfobacteriota</taxon>
        <taxon>Desulfuromonadia</taxon>
        <taxon>Geobacterales</taxon>
        <taxon>Geobacteraceae</taxon>
        <taxon>Geoanaerobacter</taxon>
    </lineage>
</organism>
<evidence type="ECO:0000259" key="1">
    <source>
        <dbReference type="Pfam" id="PF10114"/>
    </source>
</evidence>
<dbReference type="EMBL" id="JAHCVJ010000001">
    <property type="protein sequence ID" value="MBT0663061.1"/>
    <property type="molecule type" value="Genomic_DNA"/>
</dbReference>
<comment type="caution">
    <text evidence="2">The sequence shown here is derived from an EMBL/GenBank/DDBJ whole genome shotgun (WGS) entry which is preliminary data.</text>
</comment>
<sequence length="58" mass="6449">MKHSITELLDLPKLQTILDNLYVVSGIPSAIIDLEGTILTGSGWQDLCTKFHRVNPEN</sequence>
<protein>
    <submittedName>
        <fullName evidence="2">PocR ligand-binding domain-containing protein</fullName>
    </submittedName>
</protein>
<name>A0AAW4KWU3_9BACT</name>
<dbReference type="Pfam" id="PF10114">
    <property type="entry name" value="PocR"/>
    <property type="match status" value="1"/>
</dbReference>
<dbReference type="Proteomes" id="UP000811899">
    <property type="component" value="Unassembled WGS sequence"/>
</dbReference>
<dbReference type="AlphaFoldDB" id="A0AAW4KWU3"/>